<keyword evidence="1" id="KW-0732">Signal</keyword>
<dbReference type="GO" id="GO:0009100">
    <property type="term" value="P:glycoprotein metabolic process"/>
    <property type="evidence" value="ECO:0007669"/>
    <property type="project" value="UniProtKB-ARBA"/>
</dbReference>
<evidence type="ECO:0000313" key="3">
    <source>
        <dbReference type="EMBL" id="CAE0133837.1"/>
    </source>
</evidence>
<dbReference type="AlphaFoldDB" id="A0A7S3BFN2"/>
<feature type="chain" id="PRO_5030823951" description="LicD/FKTN/FKRP nucleotidyltransferase domain-containing protein" evidence="1">
    <location>
        <begin position="27"/>
        <end position="277"/>
    </location>
</feature>
<evidence type="ECO:0000256" key="1">
    <source>
        <dbReference type="SAM" id="SignalP"/>
    </source>
</evidence>
<dbReference type="Pfam" id="PF04991">
    <property type="entry name" value="LicD"/>
    <property type="match status" value="1"/>
</dbReference>
<accession>A0A7S3BFN2</accession>
<evidence type="ECO:0000259" key="2">
    <source>
        <dbReference type="Pfam" id="PF04991"/>
    </source>
</evidence>
<sequence>MMARCTAAKVIGAVGVCLMLLRSAAPDTHHLWLVLRTAASGTVLTDAATPSRTTVSRHSREGMPRCSWDGMAWLPDERGTVAADHLMAFARFLDTASVRMGIDYSLTDGSLLGAVRHAGLIPGDRDFDALLIVPSSTLNLTKVSATLEEHLHSLGNPFRLELMDDGRHRWLQCIPWLQNMDDGHPLHADLLVYSTADLAALSMPSMPSIVSSLCRCSFGGVDAICFEDAPRYLAAVYGDVQKRTKQHATQGLGFLRVPQPVFWRSLHSRHQSSLHYP</sequence>
<dbReference type="InterPro" id="IPR007074">
    <property type="entry name" value="LicD/FKTN/FKRP_NTP_transf"/>
</dbReference>
<feature type="signal peptide" evidence="1">
    <location>
        <begin position="1"/>
        <end position="26"/>
    </location>
</feature>
<feature type="domain" description="LicD/FKTN/FKRP nucleotidyltransferase" evidence="2">
    <location>
        <begin position="100"/>
        <end position="131"/>
    </location>
</feature>
<reference evidence="3" key="1">
    <citation type="submission" date="2021-01" db="EMBL/GenBank/DDBJ databases">
        <authorList>
            <person name="Corre E."/>
            <person name="Pelletier E."/>
            <person name="Niang G."/>
            <person name="Scheremetjew M."/>
            <person name="Finn R."/>
            <person name="Kale V."/>
            <person name="Holt S."/>
            <person name="Cochrane G."/>
            <person name="Meng A."/>
            <person name="Brown T."/>
            <person name="Cohen L."/>
        </authorList>
    </citation>
    <scope>NUCLEOTIDE SEQUENCE</scope>
    <source>
        <strain evidence="3">CCMP281</strain>
    </source>
</reference>
<protein>
    <recommendedName>
        <fullName evidence="2">LicD/FKTN/FKRP nucleotidyltransferase domain-containing protein</fullName>
    </recommendedName>
</protein>
<organism evidence="3">
    <name type="scientific">Haptolina ericina</name>
    <dbReference type="NCBI Taxonomy" id="156174"/>
    <lineage>
        <taxon>Eukaryota</taxon>
        <taxon>Haptista</taxon>
        <taxon>Haptophyta</taxon>
        <taxon>Prymnesiophyceae</taxon>
        <taxon>Prymnesiales</taxon>
        <taxon>Prymnesiaceae</taxon>
        <taxon>Haptolina</taxon>
    </lineage>
</organism>
<name>A0A7S3BFN2_9EUKA</name>
<dbReference type="EMBL" id="HBHX01054210">
    <property type="protein sequence ID" value="CAE0133837.1"/>
    <property type="molecule type" value="Transcribed_RNA"/>
</dbReference>
<gene>
    <name evidence="3" type="ORF">HERI1096_LOCUS29885</name>
</gene>
<proteinExistence type="predicted"/>